<dbReference type="Proteomes" id="UP000314251">
    <property type="component" value="Unassembled WGS sequence"/>
</dbReference>
<organism evidence="4 5">
    <name type="scientific">Streptomyces mimosae</name>
    <dbReference type="NCBI Taxonomy" id="2586635"/>
    <lineage>
        <taxon>Bacteria</taxon>
        <taxon>Bacillati</taxon>
        <taxon>Actinomycetota</taxon>
        <taxon>Actinomycetes</taxon>
        <taxon>Kitasatosporales</taxon>
        <taxon>Streptomycetaceae</taxon>
        <taxon>Streptomyces</taxon>
    </lineage>
</organism>
<evidence type="ECO:0000256" key="1">
    <source>
        <dbReference type="SAM" id="MobiDB-lite"/>
    </source>
</evidence>
<dbReference type="GO" id="GO:0022857">
    <property type="term" value="F:transmembrane transporter activity"/>
    <property type="evidence" value="ECO:0007669"/>
    <property type="project" value="InterPro"/>
</dbReference>
<feature type="region of interest" description="Disordered" evidence="1">
    <location>
        <begin position="34"/>
        <end position="56"/>
    </location>
</feature>
<evidence type="ECO:0000259" key="3">
    <source>
        <dbReference type="Pfam" id="PF04069"/>
    </source>
</evidence>
<dbReference type="Gene3D" id="3.40.190.10">
    <property type="entry name" value="Periplasmic binding protein-like II"/>
    <property type="match status" value="1"/>
</dbReference>
<feature type="chain" id="PRO_5038883062" evidence="2">
    <location>
        <begin position="32"/>
        <end position="329"/>
    </location>
</feature>
<evidence type="ECO:0000313" key="4">
    <source>
        <dbReference type="EMBL" id="KAB8163843.1"/>
    </source>
</evidence>
<reference evidence="4" key="1">
    <citation type="submission" date="2019-10" db="EMBL/GenBank/DDBJ databases">
        <title>Nonomuraea sp. nov., isolated from Phyllanthus amarus.</title>
        <authorList>
            <person name="Klykleung N."/>
            <person name="Tanasupawat S."/>
        </authorList>
    </citation>
    <scope>NUCLEOTIDE SEQUENCE [LARGE SCALE GENOMIC DNA]</scope>
    <source>
        <strain evidence="4">3MP-10</strain>
    </source>
</reference>
<dbReference type="SUPFAM" id="SSF53850">
    <property type="entry name" value="Periplasmic binding protein-like II"/>
    <property type="match status" value="1"/>
</dbReference>
<accession>A0A5N6A774</accession>
<comment type="caution">
    <text evidence="4">The sequence shown here is derived from an EMBL/GenBank/DDBJ whole genome shotgun (WGS) entry which is preliminary data.</text>
</comment>
<name>A0A5N6A774_9ACTN</name>
<dbReference type="AlphaFoldDB" id="A0A5N6A774"/>
<keyword evidence="2" id="KW-0732">Signal</keyword>
<gene>
    <name evidence="4" type="ORF">FH607_018085</name>
</gene>
<dbReference type="EMBL" id="VDLY02000011">
    <property type="protein sequence ID" value="KAB8163843.1"/>
    <property type="molecule type" value="Genomic_DNA"/>
</dbReference>
<dbReference type="InterPro" id="IPR007210">
    <property type="entry name" value="ABC_Gly_betaine_transp_sub-bd"/>
</dbReference>
<dbReference type="CDD" id="cd13606">
    <property type="entry name" value="PBP2_ProX_like"/>
    <property type="match status" value="1"/>
</dbReference>
<keyword evidence="5" id="KW-1185">Reference proteome</keyword>
<dbReference type="GO" id="GO:0043190">
    <property type="term" value="C:ATP-binding cassette (ABC) transporter complex"/>
    <property type="evidence" value="ECO:0007669"/>
    <property type="project" value="InterPro"/>
</dbReference>
<evidence type="ECO:0000256" key="2">
    <source>
        <dbReference type="SAM" id="SignalP"/>
    </source>
</evidence>
<dbReference type="Gene3D" id="3.40.190.120">
    <property type="entry name" value="Osmoprotection protein (prox), domain 2"/>
    <property type="match status" value="1"/>
</dbReference>
<dbReference type="RefSeq" id="WP_139669792.1">
    <property type="nucleotide sequence ID" value="NZ_VDLY02000011.1"/>
</dbReference>
<dbReference type="Pfam" id="PF04069">
    <property type="entry name" value="OpuAC"/>
    <property type="match status" value="1"/>
</dbReference>
<sequence>MTATPTTGAARRARLTLAGLAALTLALTACGGESLEENESGGSGSEGSGDKGSVTVGGASFTEATLMAELYAGVLEEAGYSVSITNVDSRELYEPELENGGIDVVPEYAATLAEFLNTDFNGPDAEPVASADVEPTVAALRELAEPRGLTVLDAGEAAIQNAFAVSEEFATENDLTTLTDLGELGEPIRLAAGEDCPQRPFCEPGLENTYGIDITEIVPLGVGTVQSKQAVERGEAEMALTSTTDAVLGDFGLVTLEDDQNLQQADNLLPVLNTDSLGEEQDAIAALEELTATLTTDQLREMTRAVVSEREKAEDVAQAYLVEQGLVSE</sequence>
<protein>
    <submittedName>
        <fullName evidence="4">Amino acid ABC transporter substrate-binding protein</fullName>
    </submittedName>
</protein>
<feature type="domain" description="ABC-type glycine betaine transport system substrate-binding" evidence="3">
    <location>
        <begin position="53"/>
        <end position="321"/>
    </location>
</feature>
<dbReference type="OrthoDB" id="9781705at2"/>
<feature type="signal peptide" evidence="2">
    <location>
        <begin position="1"/>
        <end position="31"/>
    </location>
</feature>
<proteinExistence type="predicted"/>
<evidence type="ECO:0000313" key="5">
    <source>
        <dbReference type="Proteomes" id="UP000314251"/>
    </source>
</evidence>